<evidence type="ECO:0000256" key="1">
    <source>
        <dbReference type="ARBA" id="ARBA00022679"/>
    </source>
</evidence>
<protein>
    <recommendedName>
        <fullName evidence="3">MobA-like NTP transferase domain-containing protein</fullName>
    </recommendedName>
</protein>
<proteinExistence type="predicted"/>
<dbReference type="EMBL" id="BAAAQB010000019">
    <property type="protein sequence ID" value="GAA2131565.1"/>
    <property type="molecule type" value="Genomic_DNA"/>
</dbReference>
<dbReference type="InterPro" id="IPR025877">
    <property type="entry name" value="MobA-like_NTP_Trfase"/>
</dbReference>
<evidence type="ECO:0000313" key="5">
    <source>
        <dbReference type="Proteomes" id="UP001500102"/>
    </source>
</evidence>
<dbReference type="InterPro" id="IPR029044">
    <property type="entry name" value="Nucleotide-diphossugar_trans"/>
</dbReference>
<feature type="domain" description="MobA-like NTP transferase" evidence="3">
    <location>
        <begin position="5"/>
        <end position="181"/>
    </location>
</feature>
<keyword evidence="1" id="KW-0808">Transferase</keyword>
<evidence type="ECO:0000313" key="4">
    <source>
        <dbReference type="EMBL" id="GAA2131565.1"/>
    </source>
</evidence>
<sequence>MEFDAIILAGGRSARLGGVPKSRLTYDGATLLERSLRAAGGARRVVVVGPDPGDLPAGTLNCREDPPFAGPAAAIAAGLNALAAGHAGRSDAGAPAPFTLVLACDMPRSAVAVRALAGTLAEMLAEAVTETVTENLAEAGDAAPAADQPGETGDGVMAVSADGRKQPLVGFYGTAALQRSAADAARAGSLENASVFALLARLDVREVRVPPGSTDDVDTWDDASALGVSGRTSDPGPGSGPELRS</sequence>
<feature type="region of interest" description="Disordered" evidence="2">
    <location>
        <begin position="209"/>
        <end position="245"/>
    </location>
</feature>
<dbReference type="PANTHER" id="PTHR19136">
    <property type="entry name" value="MOLYBDENUM COFACTOR GUANYLYLTRANSFERASE"/>
    <property type="match status" value="1"/>
</dbReference>
<comment type="caution">
    <text evidence="4">The sequence shown here is derived from an EMBL/GenBank/DDBJ whole genome shotgun (WGS) entry which is preliminary data.</text>
</comment>
<dbReference type="Proteomes" id="UP001500102">
    <property type="component" value="Unassembled WGS sequence"/>
</dbReference>
<name>A0ABP5KF03_9MICC</name>
<accession>A0ABP5KF03</accession>
<evidence type="ECO:0000256" key="2">
    <source>
        <dbReference type="SAM" id="MobiDB-lite"/>
    </source>
</evidence>
<organism evidence="4 5">
    <name type="scientific">Arthrobacter humicola</name>
    <dbReference type="NCBI Taxonomy" id="409291"/>
    <lineage>
        <taxon>Bacteria</taxon>
        <taxon>Bacillati</taxon>
        <taxon>Actinomycetota</taxon>
        <taxon>Actinomycetes</taxon>
        <taxon>Micrococcales</taxon>
        <taxon>Micrococcaceae</taxon>
        <taxon>Arthrobacter</taxon>
    </lineage>
</organism>
<evidence type="ECO:0000259" key="3">
    <source>
        <dbReference type="Pfam" id="PF12804"/>
    </source>
</evidence>
<dbReference type="Pfam" id="PF12804">
    <property type="entry name" value="NTP_transf_3"/>
    <property type="match status" value="1"/>
</dbReference>
<dbReference type="RefSeq" id="WP_344363561.1">
    <property type="nucleotide sequence ID" value="NZ_BAAAQB010000019.1"/>
</dbReference>
<keyword evidence="5" id="KW-1185">Reference proteome</keyword>
<reference evidence="5" key="1">
    <citation type="journal article" date="2019" name="Int. J. Syst. Evol. Microbiol.">
        <title>The Global Catalogue of Microorganisms (GCM) 10K type strain sequencing project: providing services to taxonomists for standard genome sequencing and annotation.</title>
        <authorList>
            <consortium name="The Broad Institute Genomics Platform"/>
            <consortium name="The Broad Institute Genome Sequencing Center for Infectious Disease"/>
            <person name="Wu L."/>
            <person name="Ma J."/>
        </authorList>
    </citation>
    <scope>NUCLEOTIDE SEQUENCE [LARGE SCALE GENOMIC DNA]</scope>
    <source>
        <strain evidence="5">JCM 15921</strain>
    </source>
</reference>
<dbReference type="SUPFAM" id="SSF53448">
    <property type="entry name" value="Nucleotide-diphospho-sugar transferases"/>
    <property type="match status" value="1"/>
</dbReference>
<gene>
    <name evidence="4" type="ORF">GCM10009825_13240</name>
</gene>
<dbReference type="PANTHER" id="PTHR19136:SF81">
    <property type="entry name" value="MOLYBDENUM COFACTOR GUANYLYLTRANSFERASE"/>
    <property type="match status" value="1"/>
</dbReference>
<dbReference type="Gene3D" id="3.90.550.10">
    <property type="entry name" value="Spore Coat Polysaccharide Biosynthesis Protein SpsA, Chain A"/>
    <property type="match status" value="1"/>
</dbReference>